<gene>
    <name evidence="4" type="ORF">OHK93_003286</name>
</gene>
<dbReference type="InterPro" id="IPR011650">
    <property type="entry name" value="Peptidase_M20_dimer"/>
</dbReference>
<protein>
    <recommendedName>
        <fullName evidence="3">Peptidase M20 dimerisation domain-containing protein</fullName>
    </recommendedName>
</protein>
<dbReference type="PANTHER" id="PTHR32494:SF5">
    <property type="entry name" value="ALLANTOATE AMIDOHYDROLASE"/>
    <property type="match status" value="1"/>
</dbReference>
<comment type="similarity">
    <text evidence="1">Belongs to the peptidase M20A family.</text>
</comment>
<reference evidence="4" key="1">
    <citation type="journal article" date="2023" name="Genome Biol. Evol.">
        <title>First Whole Genome Sequence and Flow Cytometry Genome Size Data for the Lichen-Forming Fungus Ramalina farinacea (Ascomycota).</title>
        <authorList>
            <person name="Llewellyn T."/>
            <person name="Mian S."/>
            <person name="Hill R."/>
            <person name="Leitch I.J."/>
            <person name="Gaya E."/>
        </authorList>
    </citation>
    <scope>NUCLEOTIDE SEQUENCE</scope>
    <source>
        <strain evidence="4">LIQ254RAFAR</strain>
    </source>
</reference>
<dbReference type="Pfam" id="PF01546">
    <property type="entry name" value="Peptidase_M20"/>
    <property type="match status" value="1"/>
</dbReference>
<evidence type="ECO:0000256" key="1">
    <source>
        <dbReference type="ARBA" id="ARBA00006247"/>
    </source>
</evidence>
<comment type="caution">
    <text evidence="4">The sequence shown here is derived from an EMBL/GenBank/DDBJ whole genome shotgun (WGS) entry which is preliminary data.</text>
</comment>
<organism evidence="4 5">
    <name type="scientific">Ramalina farinacea</name>
    <dbReference type="NCBI Taxonomy" id="258253"/>
    <lineage>
        <taxon>Eukaryota</taxon>
        <taxon>Fungi</taxon>
        <taxon>Dikarya</taxon>
        <taxon>Ascomycota</taxon>
        <taxon>Pezizomycotina</taxon>
        <taxon>Lecanoromycetes</taxon>
        <taxon>OSLEUM clade</taxon>
        <taxon>Lecanoromycetidae</taxon>
        <taxon>Lecanorales</taxon>
        <taxon>Lecanorineae</taxon>
        <taxon>Ramalinaceae</taxon>
        <taxon>Ramalina</taxon>
    </lineage>
</organism>
<dbReference type="InterPro" id="IPR036264">
    <property type="entry name" value="Bact_exopeptidase_dim_dom"/>
</dbReference>
<dbReference type="EMBL" id="JAPUFD010000016">
    <property type="protein sequence ID" value="MDI1492075.1"/>
    <property type="molecule type" value="Genomic_DNA"/>
</dbReference>
<proteinExistence type="inferred from homology"/>
<dbReference type="Proteomes" id="UP001161017">
    <property type="component" value="Unassembled WGS sequence"/>
</dbReference>
<dbReference type="AlphaFoldDB" id="A0AA43TZN9"/>
<dbReference type="PANTHER" id="PTHR32494">
    <property type="entry name" value="ALLANTOATE DEIMINASE-RELATED"/>
    <property type="match status" value="1"/>
</dbReference>
<dbReference type="InterPro" id="IPR002933">
    <property type="entry name" value="Peptidase_M20"/>
</dbReference>
<evidence type="ECO:0000313" key="4">
    <source>
        <dbReference type="EMBL" id="MDI1492075.1"/>
    </source>
</evidence>
<feature type="domain" description="Peptidase M20 dimerisation" evidence="3">
    <location>
        <begin position="140"/>
        <end position="235"/>
    </location>
</feature>
<dbReference type="GO" id="GO:0016813">
    <property type="term" value="F:hydrolase activity, acting on carbon-nitrogen (but not peptide) bonds, in linear amidines"/>
    <property type="evidence" value="ECO:0007669"/>
    <property type="project" value="InterPro"/>
</dbReference>
<name>A0AA43TZN9_9LECA</name>
<accession>A0AA43TZN9</accession>
<evidence type="ECO:0000313" key="5">
    <source>
        <dbReference type="Proteomes" id="UP001161017"/>
    </source>
</evidence>
<keyword evidence="5" id="KW-1185">Reference proteome</keyword>
<dbReference type="Pfam" id="PF07687">
    <property type="entry name" value="M20_dimer"/>
    <property type="match status" value="1"/>
</dbReference>
<dbReference type="Gene3D" id="3.40.630.10">
    <property type="entry name" value="Zn peptidases"/>
    <property type="match status" value="1"/>
</dbReference>
<keyword evidence="2" id="KW-0378">Hydrolase</keyword>
<dbReference type="SUPFAM" id="SSF55031">
    <property type="entry name" value="Bacterial exopeptidase dimerisation domain"/>
    <property type="match status" value="1"/>
</dbReference>
<dbReference type="InterPro" id="IPR010158">
    <property type="entry name" value="Amidase_Cbmase"/>
</dbReference>
<dbReference type="SUPFAM" id="SSF53187">
    <property type="entry name" value="Zn-dependent exopeptidases"/>
    <property type="match status" value="1"/>
</dbReference>
<evidence type="ECO:0000259" key="3">
    <source>
        <dbReference type="Pfam" id="PF07687"/>
    </source>
</evidence>
<sequence length="303" mass="33133">MSESLVDFQHIGGRYDGILGVCAGIEMLHVLHEHKIQTEFPVGVINWTNEEGARFPISMVSSGVWAGKIPLEKAHGLREVREGKRSMKEDLQRIGYLGDMECNYKAMPLAAHFELHIEQGPRLEAQNQQIGIVEGVQAYRWSTITVQGRDCHTGTTDFSNRSDALLTAAKMILHSHRLAAEHDALASTGILKLEPGSTNTVPGWVQFSLDIRSKHDEVVLQLENQLKADFARIARNQQIRGIDQAGILGKPCEVTWTLDAPSEAVKFDPVCIDCVKGSASDLFGAGGVEMMTSGAGHDSGGYT</sequence>
<evidence type="ECO:0000256" key="2">
    <source>
        <dbReference type="ARBA" id="ARBA00022801"/>
    </source>
</evidence>